<keyword evidence="2" id="KW-1185">Reference proteome</keyword>
<comment type="caution">
    <text evidence="1">The sequence shown here is derived from an EMBL/GenBank/DDBJ whole genome shotgun (WGS) entry which is preliminary data.</text>
</comment>
<evidence type="ECO:0000313" key="1">
    <source>
        <dbReference type="EMBL" id="KGF53449.1"/>
    </source>
</evidence>
<protein>
    <submittedName>
        <fullName evidence="1">Uncharacterized protein</fullName>
    </submittedName>
</protein>
<proteinExistence type="predicted"/>
<organism evidence="1 2">
    <name type="scientific">Prevotella amnii DNF00058</name>
    <dbReference type="NCBI Taxonomy" id="1401066"/>
    <lineage>
        <taxon>Bacteria</taxon>
        <taxon>Pseudomonadati</taxon>
        <taxon>Bacteroidota</taxon>
        <taxon>Bacteroidia</taxon>
        <taxon>Bacteroidales</taxon>
        <taxon>Prevotellaceae</taxon>
        <taxon>Prevotella</taxon>
    </lineage>
</organism>
<gene>
    <name evidence="1" type="ORF">HMPREF9302_00750</name>
</gene>
<dbReference type="AlphaFoldDB" id="A0A096D7C4"/>
<reference evidence="1 2" key="1">
    <citation type="submission" date="2014-07" db="EMBL/GenBank/DDBJ databases">
        <authorList>
            <person name="McCorrison J."/>
            <person name="Sanka R."/>
            <person name="Torralba M."/>
            <person name="Gillis M."/>
            <person name="Haft D.H."/>
            <person name="Methe B."/>
            <person name="Sutton G."/>
            <person name="Nelson K.E."/>
        </authorList>
    </citation>
    <scope>NUCLEOTIDE SEQUENCE [LARGE SCALE GENOMIC DNA]</scope>
    <source>
        <strain evidence="1 2">DNF00058</strain>
    </source>
</reference>
<sequence>MNKELEELRGKAAIAAISALLPSYKAPVPDYLEKKDMSSEEYLAKQCIKFVNALIKELEVDGNE</sequence>
<evidence type="ECO:0000313" key="2">
    <source>
        <dbReference type="Proteomes" id="UP000029614"/>
    </source>
</evidence>
<accession>A0A096D7C4</accession>
<dbReference type="EMBL" id="JRNU01000001">
    <property type="protein sequence ID" value="KGF53449.1"/>
    <property type="molecule type" value="Genomic_DNA"/>
</dbReference>
<dbReference type="Proteomes" id="UP000029614">
    <property type="component" value="Unassembled WGS sequence"/>
</dbReference>
<dbReference type="RefSeq" id="WP_036853839.1">
    <property type="nucleotide sequence ID" value="NZ_JRNU01000001.1"/>
</dbReference>
<name>A0A096D7C4_9BACT</name>